<reference evidence="5 6" key="1">
    <citation type="submission" date="2016-10" db="EMBL/GenBank/DDBJ databases">
        <title>Paenibacillus species isolates.</title>
        <authorList>
            <person name="Beno S.M."/>
        </authorList>
    </citation>
    <scope>NUCLEOTIDE SEQUENCE [LARGE SCALE GENOMIC DNA]</scope>
    <source>
        <strain evidence="5 6">FSL H7-0744</strain>
    </source>
</reference>
<dbReference type="Proteomes" id="UP000187412">
    <property type="component" value="Unassembled WGS sequence"/>
</dbReference>
<evidence type="ECO:0000259" key="4">
    <source>
        <dbReference type="Pfam" id="PF13377"/>
    </source>
</evidence>
<evidence type="ECO:0000313" key="5">
    <source>
        <dbReference type="EMBL" id="OMD46067.1"/>
    </source>
</evidence>
<keyword evidence="6" id="KW-1185">Reference proteome</keyword>
<dbReference type="InterPro" id="IPR046335">
    <property type="entry name" value="LacI/GalR-like_sensor"/>
</dbReference>
<sequence>MCASQDALTRTYLACQITGHTIPGDFSLIGLEPEAVLPGILPDIARPTLPVTETGHRAVDRMLWRIANPPLPYEQIMLQGGLHEGTTVRKALPLA</sequence>
<keyword evidence="3" id="KW-0804">Transcription</keyword>
<dbReference type="Pfam" id="PF13377">
    <property type="entry name" value="Peripla_BP_3"/>
    <property type="match status" value="1"/>
</dbReference>
<name>A0ABX3H6K4_PAEBO</name>
<evidence type="ECO:0000313" key="6">
    <source>
        <dbReference type="Proteomes" id="UP000187412"/>
    </source>
</evidence>
<protein>
    <recommendedName>
        <fullName evidence="4">Transcriptional regulator LacI/GalR-like sensor domain-containing protein</fullName>
    </recommendedName>
</protein>
<dbReference type="EMBL" id="MPTB01000022">
    <property type="protein sequence ID" value="OMD46067.1"/>
    <property type="molecule type" value="Genomic_DNA"/>
</dbReference>
<organism evidence="5 6">
    <name type="scientific">Paenibacillus borealis</name>
    <dbReference type="NCBI Taxonomy" id="160799"/>
    <lineage>
        <taxon>Bacteria</taxon>
        <taxon>Bacillati</taxon>
        <taxon>Bacillota</taxon>
        <taxon>Bacilli</taxon>
        <taxon>Bacillales</taxon>
        <taxon>Paenibacillaceae</taxon>
        <taxon>Paenibacillus</taxon>
    </lineage>
</organism>
<comment type="caution">
    <text evidence="5">The sequence shown here is derived from an EMBL/GenBank/DDBJ whole genome shotgun (WGS) entry which is preliminary data.</text>
</comment>
<dbReference type="SUPFAM" id="SSF53822">
    <property type="entry name" value="Periplasmic binding protein-like I"/>
    <property type="match status" value="1"/>
</dbReference>
<keyword evidence="1" id="KW-0805">Transcription regulation</keyword>
<keyword evidence="2" id="KW-0238">DNA-binding</keyword>
<evidence type="ECO:0000256" key="3">
    <source>
        <dbReference type="ARBA" id="ARBA00023163"/>
    </source>
</evidence>
<feature type="domain" description="Transcriptional regulator LacI/GalR-like sensor" evidence="4">
    <location>
        <begin position="3"/>
        <end position="87"/>
    </location>
</feature>
<dbReference type="Gene3D" id="3.40.50.2300">
    <property type="match status" value="1"/>
</dbReference>
<dbReference type="InterPro" id="IPR028082">
    <property type="entry name" value="Peripla_BP_I"/>
</dbReference>
<gene>
    <name evidence="5" type="ORF">BSK56_17670</name>
</gene>
<accession>A0ABX3H6K4</accession>
<proteinExistence type="predicted"/>
<evidence type="ECO:0000256" key="1">
    <source>
        <dbReference type="ARBA" id="ARBA00023015"/>
    </source>
</evidence>
<evidence type="ECO:0000256" key="2">
    <source>
        <dbReference type="ARBA" id="ARBA00023125"/>
    </source>
</evidence>